<name>A0A316FWY1_9ACTN</name>
<gene>
    <name evidence="2" type="ORF">BC793_101634</name>
</gene>
<feature type="region of interest" description="Disordered" evidence="1">
    <location>
        <begin position="1"/>
        <end position="112"/>
    </location>
</feature>
<evidence type="ECO:0000256" key="1">
    <source>
        <dbReference type="SAM" id="MobiDB-lite"/>
    </source>
</evidence>
<feature type="compositionally biased region" description="Basic and acidic residues" evidence="1">
    <location>
        <begin position="61"/>
        <end position="76"/>
    </location>
</feature>
<comment type="caution">
    <text evidence="2">The sequence shown here is derived from an EMBL/GenBank/DDBJ whole genome shotgun (WGS) entry which is preliminary data.</text>
</comment>
<organism evidence="2 3">
    <name type="scientific">Actinoplanes xinjiangensis</name>
    <dbReference type="NCBI Taxonomy" id="512350"/>
    <lineage>
        <taxon>Bacteria</taxon>
        <taxon>Bacillati</taxon>
        <taxon>Actinomycetota</taxon>
        <taxon>Actinomycetes</taxon>
        <taxon>Micromonosporales</taxon>
        <taxon>Micromonosporaceae</taxon>
        <taxon>Actinoplanes</taxon>
    </lineage>
</organism>
<feature type="compositionally biased region" description="Pro residues" evidence="1">
    <location>
        <begin position="79"/>
        <end position="88"/>
    </location>
</feature>
<dbReference type="Proteomes" id="UP000245697">
    <property type="component" value="Unassembled WGS sequence"/>
</dbReference>
<dbReference type="EMBL" id="QGGR01000001">
    <property type="protein sequence ID" value="PWK52625.1"/>
    <property type="molecule type" value="Genomic_DNA"/>
</dbReference>
<sequence>MSAMNRAEAIPVDGSRSTTEPPSGHVPAVPPPAPGHTVPARPGGGGNTLVVPALTPHRGPRRPENTPDRLPVRRAEPALPEPWEPALPEPWTDPSADVRGTGTAVTRRTGRRRGAIAARRVVGL</sequence>
<evidence type="ECO:0000313" key="2">
    <source>
        <dbReference type="EMBL" id="PWK52625.1"/>
    </source>
</evidence>
<reference evidence="2 3" key="1">
    <citation type="submission" date="2018-05" db="EMBL/GenBank/DDBJ databases">
        <title>Genomic Encyclopedia of Archaeal and Bacterial Type Strains, Phase II (KMG-II): from individual species to whole genera.</title>
        <authorList>
            <person name="Goeker M."/>
        </authorList>
    </citation>
    <scope>NUCLEOTIDE SEQUENCE [LARGE SCALE GENOMIC DNA]</scope>
    <source>
        <strain evidence="2 3">DSM 45184</strain>
    </source>
</reference>
<keyword evidence="3" id="KW-1185">Reference proteome</keyword>
<feature type="compositionally biased region" description="Low complexity" evidence="1">
    <location>
        <begin position="98"/>
        <end position="107"/>
    </location>
</feature>
<dbReference type="AlphaFoldDB" id="A0A316FWY1"/>
<protein>
    <submittedName>
        <fullName evidence="2">Uncharacterized protein</fullName>
    </submittedName>
</protein>
<evidence type="ECO:0000313" key="3">
    <source>
        <dbReference type="Proteomes" id="UP000245697"/>
    </source>
</evidence>
<accession>A0A316FWY1</accession>
<proteinExistence type="predicted"/>